<feature type="transmembrane region" description="Helical" evidence="6">
    <location>
        <begin position="335"/>
        <end position="361"/>
    </location>
</feature>
<dbReference type="PANTHER" id="PTHR43124">
    <property type="entry name" value="PURINE EFFLUX PUMP PBUE"/>
    <property type="match status" value="1"/>
</dbReference>
<feature type="transmembrane region" description="Helical" evidence="6">
    <location>
        <begin position="77"/>
        <end position="95"/>
    </location>
</feature>
<evidence type="ECO:0000256" key="4">
    <source>
        <dbReference type="ARBA" id="ARBA00022989"/>
    </source>
</evidence>
<evidence type="ECO:0000256" key="3">
    <source>
        <dbReference type="ARBA" id="ARBA00022692"/>
    </source>
</evidence>
<comment type="subcellular location">
    <subcellularLocation>
        <location evidence="1">Cell membrane</location>
        <topology evidence="1">Multi-pass membrane protein</topology>
    </subcellularLocation>
</comment>
<dbReference type="InterPro" id="IPR011701">
    <property type="entry name" value="MFS"/>
</dbReference>
<keyword evidence="9" id="KW-1185">Reference proteome</keyword>
<feature type="transmembrane region" description="Helical" evidence="6">
    <location>
        <begin position="302"/>
        <end position="323"/>
    </location>
</feature>
<feature type="transmembrane region" description="Helical" evidence="6">
    <location>
        <begin position="133"/>
        <end position="153"/>
    </location>
</feature>
<protein>
    <submittedName>
        <fullName evidence="8">MFS transporter</fullName>
    </submittedName>
</protein>
<dbReference type="EMBL" id="BSNS01000020">
    <property type="protein sequence ID" value="GLQ56206.1"/>
    <property type="molecule type" value="Genomic_DNA"/>
</dbReference>
<keyword evidence="3 6" id="KW-0812">Transmembrane</keyword>
<comment type="caution">
    <text evidence="8">The sequence shown here is derived from an EMBL/GenBank/DDBJ whole genome shotgun (WGS) entry which is preliminary data.</text>
</comment>
<accession>A0ABQ5W989</accession>
<dbReference type="Proteomes" id="UP001156691">
    <property type="component" value="Unassembled WGS sequence"/>
</dbReference>
<dbReference type="Gene3D" id="1.20.1250.20">
    <property type="entry name" value="MFS general substrate transporter like domains"/>
    <property type="match status" value="2"/>
</dbReference>
<name>A0ABQ5W989_9HYPH</name>
<dbReference type="InterPro" id="IPR036259">
    <property type="entry name" value="MFS_trans_sf"/>
</dbReference>
<feature type="transmembrane region" description="Helical" evidence="6">
    <location>
        <begin position="52"/>
        <end position="70"/>
    </location>
</feature>
<gene>
    <name evidence="8" type="ORF">GCM10010862_34650</name>
</gene>
<keyword evidence="2" id="KW-1003">Cell membrane</keyword>
<organism evidence="8 9">
    <name type="scientific">Devosia nitrariae</name>
    <dbReference type="NCBI Taxonomy" id="2071872"/>
    <lineage>
        <taxon>Bacteria</taxon>
        <taxon>Pseudomonadati</taxon>
        <taxon>Pseudomonadota</taxon>
        <taxon>Alphaproteobacteria</taxon>
        <taxon>Hyphomicrobiales</taxon>
        <taxon>Devosiaceae</taxon>
        <taxon>Devosia</taxon>
    </lineage>
</organism>
<evidence type="ECO:0000256" key="2">
    <source>
        <dbReference type="ARBA" id="ARBA00022475"/>
    </source>
</evidence>
<dbReference type="InterPro" id="IPR020846">
    <property type="entry name" value="MFS_dom"/>
</dbReference>
<dbReference type="InterPro" id="IPR050189">
    <property type="entry name" value="MFS_Efflux_Transporters"/>
</dbReference>
<keyword evidence="4 6" id="KW-1133">Transmembrane helix</keyword>
<evidence type="ECO:0000256" key="5">
    <source>
        <dbReference type="ARBA" id="ARBA00023136"/>
    </source>
</evidence>
<dbReference type="PROSITE" id="PS50850">
    <property type="entry name" value="MFS"/>
    <property type="match status" value="1"/>
</dbReference>
<sequence>MNTASAAWRTLAILVVAVILPMTTWFSATAVLPQLTEYWALSSDMRTWMTNGVQLGFVVGALSLSLVSLPDIAPLRLLMAIAAALAGVANLGLLVAPSPEWAVGCRILTGVALAGVYPPALKLVATWFQRGRGLAMGALIGGLTFGSAVPHLLRALSQGVSWSYVVVGSSVLTFIGAIIFLLRAREGPYPFSRAVFDPRQIGRVLRNRGVALANLGYFGHMWELYAMWGWFLAFAGAGFGGGMLSASQLSLLVFAVIATGVLGCLLGGVLADRIGRTATTALMMITSGACALLIGLVFTGPFWLFVVVALIWGISVIGDSAQFSAMTTEVGDSDLVGTALAFQLGIGFALTMVSLTLVPIIADAVGWRWAFLVLVPGPLLGTAAMLVLRVLPESARIAQGRR</sequence>
<reference evidence="9" key="1">
    <citation type="journal article" date="2019" name="Int. J. Syst. Evol. Microbiol.">
        <title>The Global Catalogue of Microorganisms (GCM) 10K type strain sequencing project: providing services to taxonomists for standard genome sequencing and annotation.</title>
        <authorList>
            <consortium name="The Broad Institute Genomics Platform"/>
            <consortium name="The Broad Institute Genome Sequencing Center for Infectious Disease"/>
            <person name="Wu L."/>
            <person name="Ma J."/>
        </authorList>
    </citation>
    <scope>NUCLEOTIDE SEQUENCE [LARGE SCALE GENOMIC DNA]</scope>
    <source>
        <strain evidence="9">NBRC 112416</strain>
    </source>
</reference>
<dbReference type="Pfam" id="PF07690">
    <property type="entry name" value="MFS_1"/>
    <property type="match status" value="1"/>
</dbReference>
<evidence type="ECO:0000313" key="8">
    <source>
        <dbReference type="EMBL" id="GLQ56206.1"/>
    </source>
</evidence>
<evidence type="ECO:0000256" key="1">
    <source>
        <dbReference type="ARBA" id="ARBA00004651"/>
    </source>
</evidence>
<dbReference type="PANTHER" id="PTHR43124:SF3">
    <property type="entry name" value="CHLORAMPHENICOL EFFLUX PUMP RV0191"/>
    <property type="match status" value="1"/>
</dbReference>
<keyword evidence="5 6" id="KW-0472">Membrane</keyword>
<dbReference type="RefSeq" id="WP_284341628.1">
    <property type="nucleotide sequence ID" value="NZ_BSNS01000020.1"/>
</dbReference>
<feature type="transmembrane region" description="Helical" evidence="6">
    <location>
        <begin position="101"/>
        <end position="121"/>
    </location>
</feature>
<feature type="transmembrane region" description="Helical" evidence="6">
    <location>
        <begin position="367"/>
        <end position="391"/>
    </location>
</feature>
<evidence type="ECO:0000256" key="6">
    <source>
        <dbReference type="SAM" id="Phobius"/>
    </source>
</evidence>
<evidence type="ECO:0000313" key="9">
    <source>
        <dbReference type="Proteomes" id="UP001156691"/>
    </source>
</evidence>
<feature type="transmembrane region" description="Helical" evidence="6">
    <location>
        <begin position="159"/>
        <end position="182"/>
    </location>
</feature>
<feature type="domain" description="Major facilitator superfamily (MFS) profile" evidence="7">
    <location>
        <begin position="10"/>
        <end position="395"/>
    </location>
</feature>
<proteinExistence type="predicted"/>
<dbReference type="SUPFAM" id="SSF103473">
    <property type="entry name" value="MFS general substrate transporter"/>
    <property type="match status" value="1"/>
</dbReference>
<evidence type="ECO:0000259" key="7">
    <source>
        <dbReference type="PROSITE" id="PS50850"/>
    </source>
</evidence>
<feature type="transmembrane region" description="Helical" evidence="6">
    <location>
        <begin position="251"/>
        <end position="271"/>
    </location>
</feature>